<evidence type="ECO:0000256" key="1">
    <source>
        <dbReference type="SAM" id="Coils"/>
    </source>
</evidence>
<feature type="region of interest" description="Disordered" evidence="2">
    <location>
        <begin position="509"/>
        <end position="540"/>
    </location>
</feature>
<feature type="region of interest" description="Disordered" evidence="2">
    <location>
        <begin position="152"/>
        <end position="193"/>
    </location>
</feature>
<evidence type="ECO:0000313" key="3">
    <source>
        <dbReference type="EMBL" id="CDW79517.1"/>
    </source>
</evidence>
<feature type="compositionally biased region" description="Polar residues" evidence="2">
    <location>
        <begin position="688"/>
        <end position="713"/>
    </location>
</feature>
<dbReference type="AlphaFoldDB" id="A0A078ADA8"/>
<feature type="region of interest" description="Disordered" evidence="2">
    <location>
        <begin position="786"/>
        <end position="889"/>
    </location>
</feature>
<feature type="compositionally biased region" description="Basic and acidic residues" evidence="2">
    <location>
        <begin position="589"/>
        <end position="620"/>
    </location>
</feature>
<keyword evidence="4" id="KW-1185">Reference proteome</keyword>
<feature type="region of interest" description="Disordered" evidence="2">
    <location>
        <begin position="682"/>
        <end position="719"/>
    </location>
</feature>
<feature type="compositionally biased region" description="Polar residues" evidence="2">
    <location>
        <begin position="860"/>
        <end position="879"/>
    </location>
</feature>
<feature type="coiled-coil region" evidence="1">
    <location>
        <begin position="956"/>
        <end position="995"/>
    </location>
</feature>
<gene>
    <name evidence="3" type="primary">Contig14130.g15064</name>
    <name evidence="3" type="ORF">STYLEM_8506</name>
</gene>
<feature type="compositionally biased region" description="Polar residues" evidence="2">
    <location>
        <begin position="561"/>
        <end position="586"/>
    </location>
</feature>
<feature type="compositionally biased region" description="Low complexity" evidence="2">
    <location>
        <begin position="157"/>
        <end position="167"/>
    </location>
</feature>
<feature type="region of interest" description="Disordered" evidence="2">
    <location>
        <begin position="735"/>
        <end position="757"/>
    </location>
</feature>
<sequence>MATYAKYADMYKNRTRSSDSRVIENTLANSHSVSPNRQNLTAATTTLNNTNPQANQTQGKLQNLKSMTDRNAYMTFLEVQLERVSQACLTVQAFQDRFEQQQHQLSSQEEKIFNISRLIKLLQSYADAQEEDSQNVKTQLKSIHQRIDELAHHQEGNSNNYGNIKNNRSISPGKKRGADSSYPSNHYNSIESGTNNAANVKRLGQLEDKFQQLEDRFNSIQFKAQLNNQGSIANSNFNSHRDGAGSQADQYANFAREVDRALKEMEERIYKVINEKEYSTNRRLSELKQHSSTASFAKERQRVIESTSSLLGGASGQNPNMKKMEAALNEWLEKVEEQVNQFDSDKASHFDLQQLDLKIQNEVRDRQYATDQILQIAQNAEKICNRLTDDAMASVEDLQKKQYEMDDRFQQMVRYLEEKIRVSVSSNLNPHNEGILSGGSDTFKISSQETFRSQNVNNGNGQNNFSLQDLRLIEDKLSKRMADSIESLAEIIKDQAKKHRRINDRLSDCETKLFGQSRDERKKAKNKNQQQQQQQQQQEVLQNQSLLKNSANALANNSINRENSFSRVNKQKSQGIAERSPNQRSNSKARKDVSPPVREKVSKNKALDNSKSKKRKDDVRVSNQFSVLSQPYTNTTVDKDYQSLLNGRNTFEEKLLSQQQHFQNQEDVESPRAAFQRARDRSIRDMNDSMNRSPLSNASAQKYKPSQQQQHNQSKYDENLSQDARRLRDSLDARSQSLIKQKNGNNRSVSRDSKKTSFVALRNKNMVNKSREYTMQELDKMTSTFNSVIRSSSSKPKKRGQSENNQLSTKSKRRKTSQNSKRNGPDNTSKIRSTTARVIGRDDSRGSNSQSKEKYRSMRQPMSTRNVIKGMNTSSSKNRLNSRDKSLRDDRMRDITASTANLTINNGDKRHLRNNSKSLSQKNILEMASTTVGQENSRVLLKDQKRNNFNTLNSTGTNNENAAAKAKKKLKNLQNKKSNQRLAKLEKMYQELSEIEQKNRLHQH</sequence>
<dbReference type="OrthoDB" id="196867at2759"/>
<evidence type="ECO:0000313" key="4">
    <source>
        <dbReference type="Proteomes" id="UP000039865"/>
    </source>
</evidence>
<protein>
    <submittedName>
        <fullName evidence="3">Uncharacterized protein</fullName>
    </submittedName>
</protein>
<feature type="compositionally biased region" description="Low complexity" evidence="2">
    <location>
        <begin position="529"/>
        <end position="540"/>
    </location>
</feature>
<name>A0A078ADA8_STYLE</name>
<organism evidence="3 4">
    <name type="scientific">Stylonychia lemnae</name>
    <name type="common">Ciliate</name>
    <dbReference type="NCBI Taxonomy" id="5949"/>
    <lineage>
        <taxon>Eukaryota</taxon>
        <taxon>Sar</taxon>
        <taxon>Alveolata</taxon>
        <taxon>Ciliophora</taxon>
        <taxon>Intramacronucleata</taxon>
        <taxon>Spirotrichea</taxon>
        <taxon>Stichotrichia</taxon>
        <taxon>Sporadotrichida</taxon>
        <taxon>Oxytrichidae</taxon>
        <taxon>Stylonychinae</taxon>
        <taxon>Stylonychia</taxon>
    </lineage>
</organism>
<feature type="compositionally biased region" description="Polar residues" evidence="2">
    <location>
        <begin position="181"/>
        <end position="193"/>
    </location>
</feature>
<feature type="compositionally biased region" description="Polar residues" evidence="2">
    <location>
        <begin position="739"/>
        <end position="748"/>
    </location>
</feature>
<keyword evidence="1" id="KW-0175">Coiled coil</keyword>
<proteinExistence type="predicted"/>
<feature type="coiled-coil region" evidence="1">
    <location>
        <begin position="196"/>
        <end position="223"/>
    </location>
</feature>
<dbReference type="EMBL" id="CCKQ01008076">
    <property type="protein sequence ID" value="CDW79517.1"/>
    <property type="molecule type" value="Genomic_DNA"/>
</dbReference>
<feature type="compositionally biased region" description="Basic and acidic residues" evidence="2">
    <location>
        <begin position="509"/>
        <end position="522"/>
    </location>
</feature>
<feature type="region of interest" description="Disordered" evidence="2">
    <location>
        <begin position="557"/>
        <end position="622"/>
    </location>
</feature>
<accession>A0A078ADA8</accession>
<dbReference type="InParanoid" id="A0A078ADA8"/>
<feature type="compositionally biased region" description="Basic and acidic residues" evidence="2">
    <location>
        <begin position="839"/>
        <end position="856"/>
    </location>
</feature>
<dbReference type="Proteomes" id="UP000039865">
    <property type="component" value="Unassembled WGS sequence"/>
</dbReference>
<feature type="compositionally biased region" description="Polar residues" evidence="2">
    <location>
        <begin position="817"/>
        <end position="836"/>
    </location>
</feature>
<evidence type="ECO:0000256" key="2">
    <source>
        <dbReference type="SAM" id="MobiDB-lite"/>
    </source>
</evidence>
<reference evidence="3 4" key="1">
    <citation type="submission" date="2014-06" db="EMBL/GenBank/DDBJ databases">
        <authorList>
            <person name="Swart Estienne"/>
        </authorList>
    </citation>
    <scope>NUCLEOTIDE SEQUENCE [LARGE SCALE GENOMIC DNA]</scope>
    <source>
        <strain evidence="3 4">130c</strain>
    </source>
</reference>